<sequence length="95" mass="11102">MCACDQVEKLNITLAKFTQGSKILETMLSSQRCVFNTRGFFGYQPKKNQKYLKNHFVKSKQPYDLNHKCNYCRAIGHLIYACPIKKEKNYNTSKN</sequence>
<organism evidence="1 2">
    <name type="scientific">Populus trichocarpa</name>
    <name type="common">Western balsam poplar</name>
    <name type="synonym">Populus balsamifera subsp. trichocarpa</name>
    <dbReference type="NCBI Taxonomy" id="3694"/>
    <lineage>
        <taxon>Eukaryota</taxon>
        <taxon>Viridiplantae</taxon>
        <taxon>Streptophyta</taxon>
        <taxon>Embryophyta</taxon>
        <taxon>Tracheophyta</taxon>
        <taxon>Spermatophyta</taxon>
        <taxon>Magnoliopsida</taxon>
        <taxon>eudicotyledons</taxon>
        <taxon>Gunneridae</taxon>
        <taxon>Pentapetalae</taxon>
        <taxon>rosids</taxon>
        <taxon>fabids</taxon>
        <taxon>Malpighiales</taxon>
        <taxon>Salicaceae</taxon>
        <taxon>Saliceae</taxon>
        <taxon>Populus</taxon>
    </lineage>
</organism>
<evidence type="ECO:0000313" key="1">
    <source>
        <dbReference type="EMBL" id="PNT07491.1"/>
    </source>
</evidence>
<dbReference type="Proteomes" id="UP000006729">
    <property type="component" value="Chromosome 13"/>
</dbReference>
<name>A0A2K1Y383_POPTR</name>
<keyword evidence="2" id="KW-1185">Reference proteome</keyword>
<proteinExistence type="predicted"/>
<dbReference type="AlphaFoldDB" id="A0A2K1Y383"/>
<reference evidence="1 2" key="1">
    <citation type="journal article" date="2006" name="Science">
        <title>The genome of black cottonwood, Populus trichocarpa (Torr. &amp; Gray).</title>
        <authorList>
            <person name="Tuskan G.A."/>
            <person name="Difazio S."/>
            <person name="Jansson S."/>
            <person name="Bohlmann J."/>
            <person name="Grigoriev I."/>
            <person name="Hellsten U."/>
            <person name="Putnam N."/>
            <person name="Ralph S."/>
            <person name="Rombauts S."/>
            <person name="Salamov A."/>
            <person name="Schein J."/>
            <person name="Sterck L."/>
            <person name="Aerts A."/>
            <person name="Bhalerao R.R."/>
            <person name="Bhalerao R.P."/>
            <person name="Blaudez D."/>
            <person name="Boerjan W."/>
            <person name="Brun A."/>
            <person name="Brunner A."/>
            <person name="Busov V."/>
            <person name="Campbell M."/>
            <person name="Carlson J."/>
            <person name="Chalot M."/>
            <person name="Chapman J."/>
            <person name="Chen G.L."/>
            <person name="Cooper D."/>
            <person name="Coutinho P.M."/>
            <person name="Couturier J."/>
            <person name="Covert S."/>
            <person name="Cronk Q."/>
            <person name="Cunningham R."/>
            <person name="Davis J."/>
            <person name="Degroeve S."/>
            <person name="Dejardin A."/>
            <person name="Depamphilis C."/>
            <person name="Detter J."/>
            <person name="Dirks B."/>
            <person name="Dubchak I."/>
            <person name="Duplessis S."/>
            <person name="Ehlting J."/>
            <person name="Ellis B."/>
            <person name="Gendler K."/>
            <person name="Goodstein D."/>
            <person name="Gribskov M."/>
            <person name="Grimwood J."/>
            <person name="Groover A."/>
            <person name="Gunter L."/>
            <person name="Hamberger B."/>
            <person name="Heinze B."/>
            <person name="Helariutta Y."/>
            <person name="Henrissat B."/>
            <person name="Holligan D."/>
            <person name="Holt R."/>
            <person name="Huang W."/>
            <person name="Islam-Faridi N."/>
            <person name="Jones S."/>
            <person name="Jones-Rhoades M."/>
            <person name="Jorgensen R."/>
            <person name="Joshi C."/>
            <person name="Kangasjarvi J."/>
            <person name="Karlsson J."/>
            <person name="Kelleher C."/>
            <person name="Kirkpatrick R."/>
            <person name="Kirst M."/>
            <person name="Kohler A."/>
            <person name="Kalluri U."/>
            <person name="Larimer F."/>
            <person name="Leebens-Mack J."/>
            <person name="Leple J.C."/>
            <person name="Locascio P."/>
            <person name="Lou Y."/>
            <person name="Lucas S."/>
            <person name="Martin F."/>
            <person name="Montanini B."/>
            <person name="Napoli C."/>
            <person name="Nelson D.R."/>
            <person name="Nelson C."/>
            <person name="Nieminen K."/>
            <person name="Nilsson O."/>
            <person name="Pereda V."/>
            <person name="Peter G."/>
            <person name="Philippe R."/>
            <person name="Pilate G."/>
            <person name="Poliakov A."/>
            <person name="Razumovskaya J."/>
            <person name="Richardson P."/>
            <person name="Rinaldi C."/>
            <person name="Ritland K."/>
            <person name="Rouze P."/>
            <person name="Ryaboy D."/>
            <person name="Schmutz J."/>
            <person name="Schrader J."/>
            <person name="Segerman B."/>
            <person name="Shin H."/>
            <person name="Siddiqui A."/>
            <person name="Sterky F."/>
            <person name="Terry A."/>
            <person name="Tsai C.J."/>
            <person name="Uberbacher E."/>
            <person name="Unneberg P."/>
            <person name="Vahala J."/>
            <person name="Wall K."/>
            <person name="Wessler S."/>
            <person name="Yang G."/>
            <person name="Yin T."/>
            <person name="Douglas C."/>
            <person name="Marra M."/>
            <person name="Sandberg G."/>
            <person name="Van de Peer Y."/>
            <person name="Rokhsar D."/>
        </authorList>
    </citation>
    <scope>NUCLEOTIDE SEQUENCE [LARGE SCALE GENOMIC DNA]</scope>
    <source>
        <strain evidence="2">cv. Nisqually</strain>
    </source>
</reference>
<evidence type="ECO:0000313" key="2">
    <source>
        <dbReference type="Proteomes" id="UP000006729"/>
    </source>
</evidence>
<accession>A0A2K1Y383</accession>
<dbReference type="EMBL" id="CM009302">
    <property type="protein sequence ID" value="PNT07491.1"/>
    <property type="molecule type" value="Genomic_DNA"/>
</dbReference>
<protein>
    <submittedName>
        <fullName evidence="1">Uncharacterized protein</fullName>
    </submittedName>
</protein>
<dbReference type="InParanoid" id="A0A2K1Y383"/>
<gene>
    <name evidence="1" type="ORF">POPTR_013G089300</name>
</gene>